<evidence type="ECO:0000256" key="5">
    <source>
        <dbReference type="SAM" id="SignalP"/>
    </source>
</evidence>
<feature type="coiled-coil region" evidence="4">
    <location>
        <begin position="37"/>
        <end position="78"/>
    </location>
</feature>
<comment type="subcellular location">
    <subcellularLocation>
        <location evidence="1">Secreted</location>
    </subcellularLocation>
</comment>
<evidence type="ECO:0000256" key="4">
    <source>
        <dbReference type="SAM" id="Coils"/>
    </source>
</evidence>
<gene>
    <name evidence="8" type="primary">LOC111112771</name>
</gene>
<protein>
    <submittedName>
        <fullName evidence="8">Complement C1q-like protein 4</fullName>
    </submittedName>
</protein>
<dbReference type="PANTHER" id="PTHR22923">
    <property type="entry name" value="CEREBELLIN-RELATED"/>
    <property type="match status" value="1"/>
</dbReference>
<sequence>MECHLLVPAFVFCFAFSQLLCIHGKEIVHQNDSEDLIGRLLSTIERLEGRVKELEVSALQGQKEREEMQAELQGLSEKWSPEHGIAKRQGSSNHNAFYAYMSTNLQYPHPDRTFVFDTVRTNVGSGYSNSSGQFTAPHAGTYVFTWTVVVDATSFVFSELAVNNVPLGNVISDSQENNEYHTTTGLVVAQLNQGDVVKIRSNPKVTIHGSVLSASTHRSSFSGWQLY</sequence>
<keyword evidence="4" id="KW-0175">Coiled coil</keyword>
<organism evidence="7 8">
    <name type="scientific">Crassostrea virginica</name>
    <name type="common">Eastern oyster</name>
    <dbReference type="NCBI Taxonomy" id="6565"/>
    <lineage>
        <taxon>Eukaryota</taxon>
        <taxon>Metazoa</taxon>
        <taxon>Spiralia</taxon>
        <taxon>Lophotrochozoa</taxon>
        <taxon>Mollusca</taxon>
        <taxon>Bivalvia</taxon>
        <taxon>Autobranchia</taxon>
        <taxon>Pteriomorphia</taxon>
        <taxon>Ostreida</taxon>
        <taxon>Ostreoidea</taxon>
        <taxon>Ostreidae</taxon>
        <taxon>Crassostrea</taxon>
    </lineage>
</organism>
<evidence type="ECO:0000313" key="7">
    <source>
        <dbReference type="Proteomes" id="UP000694844"/>
    </source>
</evidence>
<feature type="signal peptide" evidence="5">
    <location>
        <begin position="1"/>
        <end position="24"/>
    </location>
</feature>
<evidence type="ECO:0000313" key="8">
    <source>
        <dbReference type="RefSeq" id="XP_022306250.1"/>
    </source>
</evidence>
<dbReference type="GeneID" id="111112771"/>
<dbReference type="SMART" id="SM00110">
    <property type="entry name" value="C1Q"/>
    <property type="match status" value="1"/>
</dbReference>
<evidence type="ECO:0000259" key="6">
    <source>
        <dbReference type="PROSITE" id="PS50871"/>
    </source>
</evidence>
<keyword evidence="2" id="KW-0964">Secreted</keyword>
<dbReference type="PRINTS" id="PR00007">
    <property type="entry name" value="COMPLEMNTC1Q"/>
</dbReference>
<evidence type="ECO:0000256" key="1">
    <source>
        <dbReference type="ARBA" id="ARBA00004613"/>
    </source>
</evidence>
<dbReference type="KEGG" id="cvn:111112771"/>
<dbReference type="Gene3D" id="2.60.120.40">
    <property type="match status" value="1"/>
</dbReference>
<keyword evidence="3 5" id="KW-0732">Signal</keyword>
<dbReference type="RefSeq" id="XP_022306250.1">
    <property type="nucleotide sequence ID" value="XM_022450542.1"/>
</dbReference>
<dbReference type="InterPro" id="IPR001073">
    <property type="entry name" value="C1q_dom"/>
</dbReference>
<dbReference type="InterPro" id="IPR050822">
    <property type="entry name" value="Cerebellin_Synaptic_Org"/>
</dbReference>
<keyword evidence="7" id="KW-1185">Reference proteome</keyword>
<feature type="domain" description="C1q" evidence="6">
    <location>
        <begin position="90"/>
        <end position="227"/>
    </location>
</feature>
<dbReference type="Pfam" id="PF00386">
    <property type="entry name" value="C1q"/>
    <property type="match status" value="1"/>
</dbReference>
<reference evidence="8" key="1">
    <citation type="submission" date="2025-08" db="UniProtKB">
        <authorList>
            <consortium name="RefSeq"/>
        </authorList>
    </citation>
    <scope>IDENTIFICATION</scope>
    <source>
        <tissue evidence="8">Whole sample</tissue>
    </source>
</reference>
<dbReference type="PROSITE" id="PS50871">
    <property type="entry name" value="C1Q"/>
    <property type="match status" value="1"/>
</dbReference>
<dbReference type="SUPFAM" id="SSF49842">
    <property type="entry name" value="TNF-like"/>
    <property type="match status" value="1"/>
</dbReference>
<dbReference type="InterPro" id="IPR008983">
    <property type="entry name" value="Tumour_necrosis_fac-like_dom"/>
</dbReference>
<accession>A0A8B8BSI4</accession>
<evidence type="ECO:0000256" key="3">
    <source>
        <dbReference type="ARBA" id="ARBA00022729"/>
    </source>
</evidence>
<evidence type="ECO:0000256" key="2">
    <source>
        <dbReference type="ARBA" id="ARBA00022525"/>
    </source>
</evidence>
<proteinExistence type="predicted"/>
<feature type="chain" id="PRO_5034579164" evidence="5">
    <location>
        <begin position="25"/>
        <end position="227"/>
    </location>
</feature>
<dbReference type="PANTHER" id="PTHR22923:SF116">
    <property type="entry name" value="C1Q DOMAIN-CONTAINING PROTEIN"/>
    <property type="match status" value="1"/>
</dbReference>
<dbReference type="AlphaFoldDB" id="A0A8B8BSI4"/>
<dbReference type="GO" id="GO:0005576">
    <property type="term" value="C:extracellular region"/>
    <property type="evidence" value="ECO:0007669"/>
    <property type="project" value="UniProtKB-SubCell"/>
</dbReference>
<dbReference type="OrthoDB" id="6115931at2759"/>
<name>A0A8B8BSI4_CRAVI</name>
<dbReference type="Proteomes" id="UP000694844">
    <property type="component" value="Chromosome 9"/>
</dbReference>